<dbReference type="Proteomes" id="UP000078454">
    <property type="component" value="Unassembled WGS sequence"/>
</dbReference>
<organism evidence="3 4">
    <name type="scientific">Paenibacillus oryzisoli</name>
    <dbReference type="NCBI Taxonomy" id="1850517"/>
    <lineage>
        <taxon>Bacteria</taxon>
        <taxon>Bacillati</taxon>
        <taxon>Bacillota</taxon>
        <taxon>Bacilli</taxon>
        <taxon>Bacillales</taxon>
        <taxon>Paenibacillaceae</taxon>
        <taxon>Paenibacillus</taxon>
    </lineage>
</organism>
<comment type="caution">
    <text evidence="3">The sequence shown here is derived from an EMBL/GenBank/DDBJ whole genome shotgun (WGS) entry which is preliminary data.</text>
</comment>
<evidence type="ECO:0000313" key="3">
    <source>
        <dbReference type="EMBL" id="OAS23467.1"/>
    </source>
</evidence>
<dbReference type="InterPro" id="IPR052515">
    <property type="entry name" value="Gfo/Idh/MocA_Oxidoreductase"/>
</dbReference>
<dbReference type="PANTHER" id="PTHR43249:SF1">
    <property type="entry name" value="D-GLUCOSIDE 3-DEHYDROGENASE"/>
    <property type="match status" value="1"/>
</dbReference>
<dbReference type="OrthoDB" id="9815825at2"/>
<dbReference type="STRING" id="1850517.A8708_09740"/>
<evidence type="ECO:0000259" key="1">
    <source>
        <dbReference type="Pfam" id="PF01408"/>
    </source>
</evidence>
<protein>
    <submittedName>
        <fullName evidence="3">Oxidoreductase</fullName>
    </submittedName>
</protein>
<dbReference type="PANTHER" id="PTHR43249">
    <property type="entry name" value="UDP-N-ACETYL-2-AMINO-2-DEOXY-D-GLUCURONATE OXIDASE"/>
    <property type="match status" value="1"/>
</dbReference>
<dbReference type="SUPFAM" id="SSF51735">
    <property type="entry name" value="NAD(P)-binding Rossmann-fold domains"/>
    <property type="match status" value="1"/>
</dbReference>
<gene>
    <name evidence="3" type="ORF">A8708_09740</name>
</gene>
<dbReference type="InterPro" id="IPR055170">
    <property type="entry name" value="GFO_IDH_MocA-like_dom"/>
</dbReference>
<dbReference type="GO" id="GO:0000166">
    <property type="term" value="F:nucleotide binding"/>
    <property type="evidence" value="ECO:0007669"/>
    <property type="project" value="InterPro"/>
</dbReference>
<sequence>MIRIALIGTGSIADAHLEAYTRFPDRCQVVALVNNTVEKANKLKMKYDLDCRIIQDYRELLELDEVDLVSICIPPQQHAEVTIDCLHAGKHVLLEKPMAMSLEECDRMIEAAEESGRILSVVGQNRYFDPMMKLKTTLSSSLVGRIIHAKVESHWWRGHNYYDLWWRGTWETEGGGCTLNHGVHHIDILQWMMGMPETVQAVMSNAMHPNSEVEDLSIAHLSYSNGSMAQITCSVNHHGEEQEIVFQAENARVSAPWKISASTQLENGFPERNTVLEQKIDEFYNELDSLPFTGHSGQIHEVLSNIENDSRDVMIDGIEGRKVIELVTAIYEAAITALPVQLPLTKENLLYTREGILAHAPRFNQKLSMT</sequence>
<feature type="domain" description="GFO/IDH/MocA-like oxidoreductase" evidence="2">
    <location>
        <begin position="132"/>
        <end position="250"/>
    </location>
</feature>
<feature type="domain" description="Gfo/Idh/MocA-like oxidoreductase N-terminal" evidence="1">
    <location>
        <begin position="2"/>
        <end position="121"/>
    </location>
</feature>
<name>A0A198AQB9_9BACL</name>
<dbReference type="Pfam" id="PF22725">
    <property type="entry name" value="GFO_IDH_MocA_C3"/>
    <property type="match status" value="1"/>
</dbReference>
<dbReference type="Gene3D" id="3.30.360.10">
    <property type="entry name" value="Dihydrodipicolinate Reductase, domain 2"/>
    <property type="match status" value="1"/>
</dbReference>
<dbReference type="RefSeq" id="WP_068661828.1">
    <property type="nucleotide sequence ID" value="NZ_LYPB01000040.1"/>
</dbReference>
<evidence type="ECO:0000313" key="4">
    <source>
        <dbReference type="Proteomes" id="UP000078454"/>
    </source>
</evidence>
<dbReference type="Pfam" id="PF01408">
    <property type="entry name" value="GFO_IDH_MocA"/>
    <property type="match status" value="1"/>
</dbReference>
<keyword evidence="4" id="KW-1185">Reference proteome</keyword>
<dbReference type="EMBL" id="LYPB01000040">
    <property type="protein sequence ID" value="OAS23467.1"/>
    <property type="molecule type" value="Genomic_DNA"/>
</dbReference>
<dbReference type="InterPro" id="IPR036291">
    <property type="entry name" value="NAD(P)-bd_dom_sf"/>
</dbReference>
<accession>A0A198AQB9</accession>
<reference evidence="3 4" key="1">
    <citation type="submission" date="2016-05" db="EMBL/GenBank/DDBJ databases">
        <title>Paenibacillus sp. 1ZS3-15 nov., isolated from the rhizosphere soil.</title>
        <authorList>
            <person name="Zhang X.X."/>
            <person name="Zhang J."/>
        </authorList>
    </citation>
    <scope>NUCLEOTIDE SEQUENCE [LARGE SCALE GENOMIC DNA]</scope>
    <source>
        <strain evidence="3 4">1ZS3-15</strain>
    </source>
</reference>
<dbReference type="InterPro" id="IPR000683">
    <property type="entry name" value="Gfo/Idh/MocA-like_OxRdtase_N"/>
</dbReference>
<evidence type="ECO:0000259" key="2">
    <source>
        <dbReference type="Pfam" id="PF22725"/>
    </source>
</evidence>
<dbReference type="Gene3D" id="3.40.50.720">
    <property type="entry name" value="NAD(P)-binding Rossmann-like Domain"/>
    <property type="match status" value="1"/>
</dbReference>
<dbReference type="AlphaFoldDB" id="A0A198AQB9"/>
<proteinExistence type="predicted"/>